<dbReference type="InterPro" id="IPR003959">
    <property type="entry name" value="ATPase_AAA_core"/>
</dbReference>
<evidence type="ECO:0000256" key="1">
    <source>
        <dbReference type="ARBA" id="ARBA00004496"/>
    </source>
</evidence>
<evidence type="ECO:0000313" key="11">
    <source>
        <dbReference type="Proteomes" id="UP000002051"/>
    </source>
</evidence>
<dbReference type="InterPro" id="IPR003960">
    <property type="entry name" value="ATPase_AAA_CS"/>
</dbReference>
<gene>
    <name evidence="10" type="primary">25488675</name>
    <name evidence="8" type="ordered locus">MTR_3g023890</name>
    <name evidence="9" type="ORF">MtrunA17_Chr3g0086401</name>
</gene>
<dbReference type="InterPro" id="IPR003593">
    <property type="entry name" value="AAA+_ATPase"/>
</dbReference>
<dbReference type="Gramene" id="rna13945">
    <property type="protein sequence ID" value="RHN66035.1"/>
    <property type="gene ID" value="gene13945"/>
</dbReference>
<dbReference type="Proteomes" id="UP000265566">
    <property type="component" value="Chromosome 3"/>
</dbReference>
<reference evidence="8 11" key="2">
    <citation type="journal article" date="2014" name="BMC Genomics">
        <title>An improved genome release (version Mt4.0) for the model legume Medicago truncatula.</title>
        <authorList>
            <person name="Tang H."/>
            <person name="Krishnakumar V."/>
            <person name="Bidwell S."/>
            <person name="Rosen B."/>
            <person name="Chan A."/>
            <person name="Zhou S."/>
            <person name="Gentzbittel L."/>
            <person name="Childs K.L."/>
            <person name="Yandell M."/>
            <person name="Gundlach H."/>
            <person name="Mayer K.F."/>
            <person name="Schwartz D.C."/>
            <person name="Town C.D."/>
        </authorList>
    </citation>
    <scope>GENOME REANNOTATION</scope>
    <source>
        <strain evidence="8">A17</strain>
        <strain evidence="10 11">cv. Jemalong A17</strain>
    </source>
</reference>
<accession>A0A072UVK5</accession>
<dbReference type="GO" id="GO:0042254">
    <property type="term" value="P:ribosome biogenesis"/>
    <property type="evidence" value="ECO:0000318"/>
    <property type="project" value="GO_Central"/>
</dbReference>
<dbReference type="GO" id="GO:0051301">
    <property type="term" value="P:cell division"/>
    <property type="evidence" value="ECO:0007669"/>
    <property type="project" value="UniProtKB-KW"/>
</dbReference>
<dbReference type="HOGENOM" id="CLU_000688_8_3_1"/>
<dbReference type="EMBL" id="PSQE01000003">
    <property type="protein sequence ID" value="RHN66035.1"/>
    <property type="molecule type" value="Genomic_DNA"/>
</dbReference>
<evidence type="ECO:0000256" key="2">
    <source>
        <dbReference type="ARBA" id="ARBA00022490"/>
    </source>
</evidence>
<dbReference type="Gene3D" id="3.40.50.300">
    <property type="entry name" value="P-loop containing nucleotide triphosphate hydrolases"/>
    <property type="match status" value="2"/>
</dbReference>
<dbReference type="GO" id="GO:0005634">
    <property type="term" value="C:nucleus"/>
    <property type="evidence" value="ECO:0000318"/>
    <property type="project" value="GO_Central"/>
</dbReference>
<dbReference type="FunFam" id="3.40.50.300:FF:000567">
    <property type="entry name" value="ATPase, AAA family protein"/>
    <property type="match status" value="1"/>
</dbReference>
<name>A0A072UVK5_MEDTR</name>
<dbReference type="OrthoDB" id="1434193at2759"/>
<dbReference type="AlphaFoldDB" id="A0A072UVK5"/>
<feature type="domain" description="AAA+ ATPase" evidence="7">
    <location>
        <begin position="129"/>
        <end position="269"/>
    </location>
</feature>
<dbReference type="InterPro" id="IPR055278">
    <property type="entry name" value="CDC48c"/>
</dbReference>
<evidence type="ECO:0000256" key="5">
    <source>
        <dbReference type="RuleBase" id="RU003651"/>
    </source>
</evidence>
<keyword evidence="8" id="KW-0132">Cell division</keyword>
<keyword evidence="4 5" id="KW-0067">ATP-binding</keyword>
<dbReference type="PANTHER" id="PTHR48470">
    <property type="entry name" value="CELL DIVISION CONTROL PROTEIN 48 C ISOFORM 1"/>
    <property type="match status" value="1"/>
</dbReference>
<protein>
    <submittedName>
        <fullName evidence="8">Cell division control-like protein</fullName>
    </submittedName>
    <submittedName>
        <fullName evidence="9">Putative ATPase, AAA-type, core, P-loop containing nucleoside triphosphate hydrolase</fullName>
    </submittedName>
</protein>
<feature type="domain" description="AAA+ ATPase" evidence="7">
    <location>
        <begin position="421"/>
        <end position="557"/>
    </location>
</feature>
<reference evidence="9" key="4">
    <citation type="journal article" date="2018" name="Nat. Plants">
        <title>Whole-genome landscape of Medicago truncatula symbiotic genes.</title>
        <authorList>
            <person name="Pecrix Y."/>
            <person name="Gamas P."/>
            <person name="Carrere S."/>
        </authorList>
    </citation>
    <scope>NUCLEOTIDE SEQUENCE</scope>
    <source>
        <tissue evidence="9">Leaves</tissue>
    </source>
</reference>
<evidence type="ECO:0000313" key="8">
    <source>
        <dbReference type="EMBL" id="KEH33118.1"/>
    </source>
</evidence>
<sequence length="677" mass="75745">MARYQQVLLSRINSCKSKFSSAEEITDYLYKTYSDYSWKTNPPLLHLVRKALASSSNNNNEETLSKKRKIIEPEPESEEETESDADADEEVTMFKDLVGNEMKKIIKELKRSVKLLRQPELIKEYGMKPKRGILLHGPSGCGKTMLAYAIANEAEVPFYPVSATDVVSGRSEENITELFSKAKTNAPSVIFVDDIDAIALEGKNLQRQIETRSMAELLTCMDEASSSGSSDEPTGYVLVIGATNRLDAIDSALRRPGRFDCEILVGIPDESAREEILIMHTRNCSHKLDRSIDLRKIARSTPGFVGADLEALVGKVLELAFQRIMDEMEPESSNDLMSDDESWWKENWSPQQKNKFAIKMSDFEEAIKMVQPSLTREGFSPIPDVKWEDVGALDLVKEEFDLHILRRIKYPEDYEGLGLDRDTGFLLYGPPGCGKTLIGKAVANEAGANFIYIKGPELLNKYVGESDCGVRKLFDRARACAPCILFLDEVDALTTKHGNEDALVIERILKQLLIELDGAEQRTGVFVIGATNRPEVMDSALLRLGRFGNLIHIPLPSPDDRVSILKTLARRKETLARRKETHARFKLKPIDADASVDLSDIARMKACKNFNGADLAALMDNAILAALAEKRTTTRTKDDTLTVKARHFEVALTKVSPSVSEMQRKYYEGISKSFKAK</sequence>
<keyword evidence="9" id="KW-0378">Hydrolase</keyword>
<dbReference type="KEGG" id="mtr:25488675"/>
<feature type="region of interest" description="Disordered" evidence="6">
    <location>
        <begin position="56"/>
        <end position="90"/>
    </location>
</feature>
<reference evidence="8 11" key="1">
    <citation type="journal article" date="2011" name="Nature">
        <title>The Medicago genome provides insight into the evolution of rhizobial symbioses.</title>
        <authorList>
            <person name="Young N.D."/>
            <person name="Debelle F."/>
            <person name="Oldroyd G.E."/>
            <person name="Geurts R."/>
            <person name="Cannon S.B."/>
            <person name="Udvardi M.K."/>
            <person name="Benedito V.A."/>
            <person name="Mayer K.F."/>
            <person name="Gouzy J."/>
            <person name="Schoof H."/>
            <person name="Van de Peer Y."/>
            <person name="Proost S."/>
            <person name="Cook D.R."/>
            <person name="Meyers B.C."/>
            <person name="Spannagl M."/>
            <person name="Cheung F."/>
            <person name="De Mita S."/>
            <person name="Krishnakumar V."/>
            <person name="Gundlach H."/>
            <person name="Zhou S."/>
            <person name="Mudge J."/>
            <person name="Bharti A.K."/>
            <person name="Murray J.D."/>
            <person name="Naoumkina M.A."/>
            <person name="Rosen B."/>
            <person name="Silverstein K.A."/>
            <person name="Tang H."/>
            <person name="Rombauts S."/>
            <person name="Zhao P.X."/>
            <person name="Zhou P."/>
            <person name="Barbe V."/>
            <person name="Bardou P."/>
            <person name="Bechner M."/>
            <person name="Bellec A."/>
            <person name="Berger A."/>
            <person name="Berges H."/>
            <person name="Bidwell S."/>
            <person name="Bisseling T."/>
            <person name="Choisne N."/>
            <person name="Couloux A."/>
            <person name="Denny R."/>
            <person name="Deshpande S."/>
            <person name="Dai X."/>
            <person name="Doyle J.J."/>
            <person name="Dudez A.M."/>
            <person name="Farmer A.D."/>
            <person name="Fouteau S."/>
            <person name="Franken C."/>
            <person name="Gibelin C."/>
            <person name="Gish J."/>
            <person name="Goldstein S."/>
            <person name="Gonzalez A.J."/>
            <person name="Green P.J."/>
            <person name="Hallab A."/>
            <person name="Hartog M."/>
            <person name="Hua A."/>
            <person name="Humphray S.J."/>
            <person name="Jeong D.H."/>
            <person name="Jing Y."/>
            <person name="Jocker A."/>
            <person name="Kenton S.M."/>
            <person name="Kim D.J."/>
            <person name="Klee K."/>
            <person name="Lai H."/>
            <person name="Lang C."/>
            <person name="Lin S."/>
            <person name="Macmil S.L."/>
            <person name="Magdelenat G."/>
            <person name="Matthews L."/>
            <person name="McCorrison J."/>
            <person name="Monaghan E.L."/>
            <person name="Mun J.H."/>
            <person name="Najar F.Z."/>
            <person name="Nicholson C."/>
            <person name="Noirot C."/>
            <person name="O'Bleness M."/>
            <person name="Paule C.R."/>
            <person name="Poulain J."/>
            <person name="Prion F."/>
            <person name="Qin B."/>
            <person name="Qu C."/>
            <person name="Retzel E.F."/>
            <person name="Riddle C."/>
            <person name="Sallet E."/>
            <person name="Samain S."/>
            <person name="Samson N."/>
            <person name="Sanders I."/>
            <person name="Saurat O."/>
            <person name="Scarpelli C."/>
            <person name="Schiex T."/>
            <person name="Segurens B."/>
            <person name="Severin A.J."/>
            <person name="Sherrier D.J."/>
            <person name="Shi R."/>
            <person name="Sims S."/>
            <person name="Singer S.R."/>
            <person name="Sinharoy S."/>
            <person name="Sterck L."/>
            <person name="Viollet A."/>
            <person name="Wang B.B."/>
            <person name="Wang K."/>
            <person name="Wang M."/>
            <person name="Wang X."/>
            <person name="Warfsmann J."/>
            <person name="Weissenbach J."/>
            <person name="White D.D."/>
            <person name="White J.D."/>
            <person name="Wiley G.B."/>
            <person name="Wincker P."/>
            <person name="Xing Y."/>
            <person name="Yang L."/>
            <person name="Yao Z."/>
            <person name="Ying F."/>
            <person name="Zhai J."/>
            <person name="Zhou L."/>
            <person name="Zuber A."/>
            <person name="Denarie J."/>
            <person name="Dixon R.A."/>
            <person name="May G.D."/>
            <person name="Schwartz D.C."/>
            <person name="Rogers J."/>
            <person name="Quetier F."/>
            <person name="Town C.D."/>
            <person name="Roe B.A."/>
        </authorList>
    </citation>
    <scope>NUCLEOTIDE SEQUENCE [LARGE SCALE GENOMIC DNA]</scope>
    <source>
        <strain evidence="8">A17</strain>
        <strain evidence="10 11">cv. Jemalong A17</strain>
    </source>
</reference>
<dbReference type="GO" id="GO:0016887">
    <property type="term" value="F:ATP hydrolysis activity"/>
    <property type="evidence" value="ECO:0000318"/>
    <property type="project" value="GO_Central"/>
</dbReference>
<dbReference type="PANTHER" id="PTHR48470:SF1">
    <property type="entry name" value="CELL DIVISION CONTROL PROTEIN 48 C ISOFORM 1"/>
    <property type="match status" value="1"/>
</dbReference>
<dbReference type="SMART" id="SM00382">
    <property type="entry name" value="AAA"/>
    <property type="match status" value="2"/>
</dbReference>
<proteinExistence type="inferred from homology"/>
<dbReference type="Pfam" id="PF00004">
    <property type="entry name" value="AAA"/>
    <property type="match status" value="2"/>
</dbReference>
<evidence type="ECO:0000259" key="7">
    <source>
        <dbReference type="SMART" id="SM00382"/>
    </source>
</evidence>
<dbReference type="SUPFAM" id="SSF52540">
    <property type="entry name" value="P-loop containing nucleoside triphosphate hydrolases"/>
    <property type="match status" value="2"/>
</dbReference>
<reference evidence="10" key="3">
    <citation type="submission" date="2015-04" db="UniProtKB">
        <authorList>
            <consortium name="EnsemblPlants"/>
        </authorList>
    </citation>
    <scope>IDENTIFICATION</scope>
    <source>
        <strain evidence="10">cv. Jemalong A17</strain>
    </source>
</reference>
<organism evidence="8 11">
    <name type="scientific">Medicago truncatula</name>
    <name type="common">Barrel medic</name>
    <name type="synonym">Medicago tribuloides</name>
    <dbReference type="NCBI Taxonomy" id="3880"/>
    <lineage>
        <taxon>Eukaryota</taxon>
        <taxon>Viridiplantae</taxon>
        <taxon>Streptophyta</taxon>
        <taxon>Embryophyta</taxon>
        <taxon>Tracheophyta</taxon>
        <taxon>Spermatophyta</taxon>
        <taxon>Magnoliopsida</taxon>
        <taxon>eudicotyledons</taxon>
        <taxon>Gunneridae</taxon>
        <taxon>Pentapetalae</taxon>
        <taxon>rosids</taxon>
        <taxon>fabids</taxon>
        <taxon>Fabales</taxon>
        <taxon>Fabaceae</taxon>
        <taxon>Papilionoideae</taxon>
        <taxon>50 kb inversion clade</taxon>
        <taxon>NPAAA clade</taxon>
        <taxon>Hologalegina</taxon>
        <taxon>IRL clade</taxon>
        <taxon>Trifolieae</taxon>
        <taxon>Medicago</taxon>
    </lineage>
</organism>
<dbReference type="STRING" id="3880.A0A072UVK5"/>
<dbReference type="InterPro" id="IPR041569">
    <property type="entry name" value="AAA_lid_3"/>
</dbReference>
<dbReference type="EnsemblPlants" id="KEH33118">
    <property type="protein sequence ID" value="KEH33118"/>
    <property type="gene ID" value="MTR_3g023890"/>
</dbReference>
<dbReference type="InterPro" id="IPR027417">
    <property type="entry name" value="P-loop_NTPase"/>
</dbReference>
<dbReference type="PROSITE" id="PS00674">
    <property type="entry name" value="AAA"/>
    <property type="match status" value="2"/>
</dbReference>
<keyword evidence="8" id="KW-0131">Cell cycle</keyword>
<evidence type="ECO:0000313" key="9">
    <source>
        <dbReference type="EMBL" id="RHN66035.1"/>
    </source>
</evidence>
<keyword evidence="2" id="KW-0963">Cytoplasm</keyword>
<dbReference type="GO" id="GO:0005524">
    <property type="term" value="F:ATP binding"/>
    <property type="evidence" value="ECO:0007669"/>
    <property type="project" value="UniProtKB-KW"/>
</dbReference>
<dbReference type="Pfam" id="PF17862">
    <property type="entry name" value="AAA_lid_3"/>
    <property type="match status" value="2"/>
</dbReference>
<dbReference type="FunFam" id="3.40.50.300:FF:000061">
    <property type="entry name" value="ATPase family, AAA domain-containing 2"/>
    <property type="match status" value="1"/>
</dbReference>
<dbReference type="GO" id="GO:1990275">
    <property type="term" value="F:preribosome binding"/>
    <property type="evidence" value="ECO:0000318"/>
    <property type="project" value="GO_Central"/>
</dbReference>
<evidence type="ECO:0000313" key="10">
    <source>
        <dbReference type="EnsemblPlants" id="KEH33118"/>
    </source>
</evidence>
<evidence type="ECO:0000256" key="6">
    <source>
        <dbReference type="SAM" id="MobiDB-lite"/>
    </source>
</evidence>
<dbReference type="EMBL" id="CM001219">
    <property type="protein sequence ID" value="KEH33118.1"/>
    <property type="molecule type" value="Genomic_DNA"/>
</dbReference>
<dbReference type="Proteomes" id="UP000002051">
    <property type="component" value="Chromosome 3"/>
</dbReference>
<dbReference type="Gene3D" id="1.10.8.60">
    <property type="match status" value="2"/>
</dbReference>
<evidence type="ECO:0000256" key="4">
    <source>
        <dbReference type="ARBA" id="ARBA00022840"/>
    </source>
</evidence>
<dbReference type="GO" id="GO:0005737">
    <property type="term" value="C:cytoplasm"/>
    <property type="evidence" value="ECO:0007669"/>
    <property type="project" value="UniProtKB-SubCell"/>
</dbReference>
<feature type="compositionally biased region" description="Acidic residues" evidence="6">
    <location>
        <begin position="73"/>
        <end position="90"/>
    </location>
</feature>
<comment type="subcellular location">
    <subcellularLocation>
        <location evidence="1">Cytoplasm</location>
    </subcellularLocation>
</comment>
<keyword evidence="3 5" id="KW-0547">Nucleotide-binding</keyword>
<keyword evidence="11" id="KW-1185">Reference proteome</keyword>
<comment type="similarity">
    <text evidence="5">Belongs to the AAA ATPase family.</text>
</comment>
<evidence type="ECO:0000256" key="3">
    <source>
        <dbReference type="ARBA" id="ARBA00022741"/>
    </source>
</evidence>